<proteinExistence type="predicted"/>
<dbReference type="Proteomes" id="UP001232536">
    <property type="component" value="Unassembled WGS sequence"/>
</dbReference>
<name>A0ABT9D6Z2_9CELL</name>
<evidence type="ECO:0000313" key="1">
    <source>
        <dbReference type="EMBL" id="MDO8106300.1"/>
    </source>
</evidence>
<accession>A0ABT9D6Z2</accession>
<dbReference type="InterPro" id="IPR044843">
    <property type="entry name" value="Trans_IPPS_bact-type"/>
</dbReference>
<dbReference type="Pfam" id="PF00494">
    <property type="entry name" value="SQS_PSY"/>
    <property type="match status" value="1"/>
</dbReference>
<dbReference type="SUPFAM" id="SSF48576">
    <property type="entry name" value="Terpenoid synthases"/>
    <property type="match status" value="1"/>
</dbReference>
<gene>
    <name evidence="1" type="ORF">Q6348_03715</name>
</gene>
<dbReference type="SFLD" id="SFLDG01018">
    <property type="entry name" value="Squalene/Phytoene_Synthase_Lik"/>
    <property type="match status" value="1"/>
</dbReference>
<dbReference type="PANTHER" id="PTHR31480">
    <property type="entry name" value="BIFUNCTIONAL LYCOPENE CYCLASE/PHYTOENE SYNTHASE"/>
    <property type="match status" value="1"/>
</dbReference>
<evidence type="ECO:0000313" key="2">
    <source>
        <dbReference type="Proteomes" id="UP001232536"/>
    </source>
</evidence>
<organism evidence="1 2">
    <name type="scientific">Actinotalea lenta</name>
    <dbReference type="NCBI Taxonomy" id="3064654"/>
    <lineage>
        <taxon>Bacteria</taxon>
        <taxon>Bacillati</taxon>
        <taxon>Actinomycetota</taxon>
        <taxon>Actinomycetes</taxon>
        <taxon>Micrococcales</taxon>
        <taxon>Cellulomonadaceae</taxon>
        <taxon>Actinotalea</taxon>
    </lineage>
</organism>
<protein>
    <submittedName>
        <fullName evidence="1">Squalene/phytoene synthase family protein</fullName>
    </submittedName>
</protein>
<sequence length="298" mass="32146">MRPVVPDGEGATRLSLYDDTAQRAADVLVRRYSTSFGLATRLLPGAQRTHVRDVYALVRLADEVVDGASAEAGADRERSRVLLDELEARTEAAMATGYSTDVLVHAFARTAREVGITTDLTRPFFASMRTDLDTTVHDEESLATYIYGSAEVVGLMCLRVFLSDLPAEWRETMYRELGPGAQALGAAFQKINFLRDLAEDGAVLGRRYLVGIDPRAVTEEQKKAALADIDEDLAVARTALTALPAGPRRAVAVAFGLFSELAARLRATPAAELSRSRVAVPGPVKARVAATAVLRGSR</sequence>
<keyword evidence="2" id="KW-1185">Reference proteome</keyword>
<dbReference type="SFLD" id="SFLDS00005">
    <property type="entry name" value="Isoprenoid_Synthase_Type_I"/>
    <property type="match status" value="1"/>
</dbReference>
<dbReference type="InterPro" id="IPR008949">
    <property type="entry name" value="Isoprenoid_synthase_dom_sf"/>
</dbReference>
<dbReference type="Gene3D" id="1.10.600.10">
    <property type="entry name" value="Farnesyl Diphosphate Synthase"/>
    <property type="match status" value="1"/>
</dbReference>
<reference evidence="1 2" key="1">
    <citation type="submission" date="2023-07" db="EMBL/GenBank/DDBJ databases">
        <title>Description of novel actinomycetes strains, isolated from tidal flat sediment.</title>
        <authorList>
            <person name="Lu C."/>
        </authorList>
    </citation>
    <scope>NUCLEOTIDE SEQUENCE [LARGE SCALE GENOMIC DNA]</scope>
    <source>
        <strain evidence="1 2">SYSU T00b441</strain>
    </source>
</reference>
<dbReference type="InterPro" id="IPR002060">
    <property type="entry name" value="Squ/phyt_synthse"/>
</dbReference>
<comment type="caution">
    <text evidence="1">The sequence shown here is derived from an EMBL/GenBank/DDBJ whole genome shotgun (WGS) entry which is preliminary data.</text>
</comment>
<dbReference type="EMBL" id="JAUQYP010000001">
    <property type="protein sequence ID" value="MDO8106300.1"/>
    <property type="molecule type" value="Genomic_DNA"/>
</dbReference>
<dbReference type="RefSeq" id="WP_304599976.1">
    <property type="nucleotide sequence ID" value="NZ_JAUQYP010000001.1"/>
</dbReference>
<dbReference type="SFLD" id="SFLDG01212">
    <property type="entry name" value="Phytoene_synthase_like"/>
    <property type="match status" value="1"/>
</dbReference>